<dbReference type="EMBL" id="MCFI01000019">
    <property type="protein sequence ID" value="ORY77671.1"/>
    <property type="molecule type" value="Genomic_DNA"/>
</dbReference>
<name>A0A1Y2F189_PROLT</name>
<dbReference type="NCBIfam" id="TIGR00296">
    <property type="entry name" value="TIGR00296 family protein"/>
    <property type="match status" value="1"/>
</dbReference>
<dbReference type="Gene3D" id="3.30.700.20">
    <property type="entry name" value="Hypothetical protein ph0010, domain 1"/>
    <property type="match status" value="1"/>
</dbReference>
<dbReference type="RefSeq" id="XP_040723056.1">
    <property type="nucleotide sequence ID" value="XM_040865976.1"/>
</dbReference>
<dbReference type="OMA" id="TNEAFPL"/>
<dbReference type="InterPro" id="IPR036071">
    <property type="entry name" value="AMMECR1_dom_sf"/>
</dbReference>
<dbReference type="STRING" id="56484.A0A1Y2F189"/>
<gene>
    <name evidence="2" type="ORF">BCR37DRAFT_118738</name>
</gene>
<dbReference type="OrthoDB" id="24630at2759"/>
<dbReference type="Pfam" id="PF01871">
    <property type="entry name" value="AMMECR1"/>
    <property type="match status" value="1"/>
</dbReference>
<evidence type="ECO:0000313" key="2">
    <source>
        <dbReference type="EMBL" id="ORY77671.1"/>
    </source>
</evidence>
<comment type="caution">
    <text evidence="2">The sequence shown here is derived from an EMBL/GenBank/DDBJ whole genome shotgun (WGS) entry which is preliminary data.</text>
</comment>
<reference evidence="2 3" key="1">
    <citation type="submission" date="2016-07" db="EMBL/GenBank/DDBJ databases">
        <title>Pervasive Adenine N6-methylation of Active Genes in Fungi.</title>
        <authorList>
            <consortium name="DOE Joint Genome Institute"/>
            <person name="Mondo S.J."/>
            <person name="Dannebaum R.O."/>
            <person name="Kuo R.C."/>
            <person name="Labutti K."/>
            <person name="Haridas S."/>
            <person name="Kuo A."/>
            <person name="Salamov A."/>
            <person name="Ahrendt S.R."/>
            <person name="Lipzen A."/>
            <person name="Sullivan W."/>
            <person name="Andreopoulos W.B."/>
            <person name="Clum A."/>
            <person name="Lindquist E."/>
            <person name="Daum C."/>
            <person name="Ramamoorthy G.K."/>
            <person name="Gryganskyi A."/>
            <person name="Culley D."/>
            <person name="Magnuson J.K."/>
            <person name="James T.Y."/>
            <person name="O'Malley M.A."/>
            <person name="Stajich J.E."/>
            <person name="Spatafora J.W."/>
            <person name="Visel A."/>
            <person name="Grigoriev I.V."/>
        </authorList>
    </citation>
    <scope>NUCLEOTIDE SEQUENCE [LARGE SCALE GENOMIC DNA]</scope>
    <source>
        <strain evidence="2 3">12-1054</strain>
    </source>
</reference>
<evidence type="ECO:0000313" key="3">
    <source>
        <dbReference type="Proteomes" id="UP000193685"/>
    </source>
</evidence>
<dbReference type="GeneID" id="63782575"/>
<dbReference type="Proteomes" id="UP000193685">
    <property type="component" value="Unassembled WGS sequence"/>
</dbReference>
<dbReference type="SUPFAM" id="SSF143447">
    <property type="entry name" value="AMMECR1-like"/>
    <property type="match status" value="1"/>
</dbReference>
<protein>
    <submittedName>
        <fullName evidence="2">AMMECR1 domain-containing protein</fullName>
    </submittedName>
</protein>
<evidence type="ECO:0000259" key="1">
    <source>
        <dbReference type="PROSITE" id="PS51112"/>
    </source>
</evidence>
<accession>A0A1Y2F189</accession>
<dbReference type="PANTHER" id="PTHR13016">
    <property type="entry name" value="AMMECR1 HOMOLOG"/>
    <property type="match status" value="1"/>
</dbReference>
<sequence>MASEAHCLFAFDVLESHFSKERSHKTLKDWQQLSLASGGQLPSPSLATDEEMPIFVTWNSGTGQEKRLRGCIGTFSAHPLEMSLANYSVTAAVRDSRFRPLTAKDLPSLSCGISILSSFEPIDDPFDWTIGQHGLQVHFVHRGRGCGATYLPEIAKVQGWTKEETLKSLLKKGGFDGKSDWRDLHLDIERYQSSKYEVPYKRYNALKTKQ</sequence>
<dbReference type="InterPro" id="IPR027485">
    <property type="entry name" value="AMMECR1_N"/>
</dbReference>
<dbReference type="InterPro" id="IPR002733">
    <property type="entry name" value="AMMECR1_domain"/>
</dbReference>
<keyword evidence="3" id="KW-1185">Reference proteome</keyword>
<dbReference type="InterPro" id="IPR023473">
    <property type="entry name" value="AMMECR1"/>
</dbReference>
<dbReference type="PANTHER" id="PTHR13016:SF0">
    <property type="entry name" value="AMME SYNDROME CANDIDATE GENE 1 PROTEIN"/>
    <property type="match status" value="1"/>
</dbReference>
<proteinExistence type="predicted"/>
<organism evidence="2 3">
    <name type="scientific">Protomyces lactucae-debilis</name>
    <dbReference type="NCBI Taxonomy" id="2754530"/>
    <lineage>
        <taxon>Eukaryota</taxon>
        <taxon>Fungi</taxon>
        <taxon>Dikarya</taxon>
        <taxon>Ascomycota</taxon>
        <taxon>Taphrinomycotina</taxon>
        <taxon>Taphrinomycetes</taxon>
        <taxon>Taphrinales</taxon>
        <taxon>Protomycetaceae</taxon>
        <taxon>Protomyces</taxon>
    </lineage>
</organism>
<dbReference type="AlphaFoldDB" id="A0A1Y2F189"/>
<feature type="domain" description="AMMECR1" evidence="1">
    <location>
        <begin position="1"/>
        <end position="207"/>
    </location>
</feature>
<dbReference type="PROSITE" id="PS51112">
    <property type="entry name" value="AMMECR1"/>
    <property type="match status" value="1"/>
</dbReference>